<accession>G8EXW7</accession>
<reference evidence="2 4" key="1">
    <citation type="submission" date="2010-11" db="EMBL/GenBank/DDBJ databases">
        <title>The Genome Sequence of Synechococcus phage S-CAM8 0608BI06.</title>
        <authorList>
            <consortium name="The Broad Institute Genome Sequencing Platform"/>
            <person name="Henn M.R."/>
            <person name="Martiny J."/>
            <person name="Weihe C."/>
            <person name="Levin J."/>
            <person name="Malboeuf C."/>
            <person name="Casali M."/>
            <person name="Russ C."/>
            <person name="Lennon N."/>
            <person name="Chapman S.B."/>
            <person name="Erlich R."/>
            <person name="Young S.K."/>
            <person name="Yandava C."/>
            <person name="Zeng Q."/>
            <person name="Alvarado L."/>
            <person name="Anderson S."/>
            <person name="Berlin A."/>
            <person name="Chen Z."/>
            <person name="Freedman E."/>
            <person name="Gellesch M."/>
            <person name="Goldberg J."/>
            <person name="Green L."/>
            <person name="Griggs A."/>
            <person name="Gujja S."/>
            <person name="Heilman E.R."/>
            <person name="Heiman D."/>
            <person name="Hollinger A."/>
            <person name="Howarth C."/>
            <person name="Larson L."/>
            <person name="Mehta T."/>
            <person name="Pearson M."/>
            <person name="Roberts A."/>
            <person name="Ryan E."/>
            <person name="Saif S."/>
            <person name="Shea T."/>
            <person name="Shenoy N."/>
            <person name="Sisk P."/>
            <person name="Stolte C."/>
            <person name="Sykes S."/>
            <person name="White J."/>
            <person name="Haas B."/>
            <person name="Nusbaum C."/>
            <person name="Birren B."/>
        </authorList>
    </citation>
    <scope>NUCLEOTIDE SEQUENCE [LARGE SCALE GENOMIC DNA]</scope>
    <source>
        <strain evidence="2">S-CAM8 06008BI06</strain>
    </source>
</reference>
<evidence type="ECO:0000313" key="3">
    <source>
        <dbReference type="EMBL" id="AOV59947.1"/>
    </source>
</evidence>
<evidence type="ECO:0000313" key="1">
    <source>
        <dbReference type="EMBL" id="AET72657.1"/>
    </source>
</evidence>
<organism evidence="1 6">
    <name type="scientific">Synechococcus phage S-CAM8</name>
    <dbReference type="NCBI Taxonomy" id="754038"/>
    <lineage>
        <taxon>Viruses</taxon>
        <taxon>Duplodnaviria</taxon>
        <taxon>Heunggongvirae</taxon>
        <taxon>Uroviricota</taxon>
        <taxon>Caudoviricetes</taxon>
        <taxon>Pantevenvirales</taxon>
        <taxon>Kyanoviridae</taxon>
        <taxon>Neritesvirus</taxon>
        <taxon>Neritesvirus scam8</taxon>
    </lineage>
</organism>
<reference evidence="3 5" key="3">
    <citation type="journal article" date="2016" name="Virology">
        <title>The genomic content and context of auxiliary metabolic genes in marine cyanomyoviruses.</title>
        <authorList>
            <person name="Crummett L.T."/>
            <person name="Puxty R.J."/>
            <person name="Weihe C."/>
            <person name="Marston M.F."/>
            <person name="Martiny J.B."/>
        </authorList>
    </citation>
    <scope>NUCLEOTIDE SEQUENCE [LARGE SCALE GENOMIC DNA]</scope>
    <source>
        <strain evidence="3">0810PA29</strain>
    </source>
</reference>
<name>G8EXW7_9CAUD</name>
<reference evidence="1 6" key="2">
    <citation type="submission" date="2010-12" db="EMBL/GenBank/DDBJ databases">
        <title>The Genome Sequence of Synechococcus phage S-CAM8 0608SB47.</title>
        <authorList>
            <consortium name="The Broad Institute Genome Sequencing Platform"/>
            <person name="Henn M.R."/>
            <person name="Martiny J."/>
            <person name="Weihe C."/>
            <person name="Levin J."/>
            <person name="Malboeuf C."/>
            <person name="Casali M."/>
            <person name="Russ C."/>
            <person name="Lennon N."/>
            <person name="Chapman S.B."/>
            <person name="Erlich R."/>
            <person name="Young S.K."/>
            <person name="Yandava C."/>
            <person name="Zeng Q."/>
            <person name="Alvarado L."/>
            <person name="Anderson S."/>
            <person name="Berlin A."/>
            <person name="Chen Z."/>
            <person name="Freedman E."/>
            <person name="Gellesch M."/>
            <person name="Goldberg J."/>
            <person name="Green L."/>
            <person name="Griggs A."/>
            <person name="Gujja S."/>
            <person name="Heilman E.R."/>
            <person name="Heiman D."/>
            <person name="Hollinger A."/>
            <person name="Howarth C."/>
            <person name="Larson L."/>
            <person name="Mehta T."/>
            <person name="Pearson M."/>
            <person name="Roberts A."/>
            <person name="Ryan E."/>
            <person name="Saif S."/>
            <person name="Shea T."/>
            <person name="Shenoy N."/>
            <person name="Sisk P."/>
            <person name="Stolte C."/>
            <person name="Sykes S."/>
            <person name="White J."/>
            <person name="Haas B."/>
            <person name="Nusbaum C."/>
            <person name="Birren B."/>
        </authorList>
    </citation>
    <scope>NUCLEOTIDE SEQUENCE [LARGE SCALE GENOMIC DNA]</scope>
    <source>
        <strain evidence="1 6">0608SB47</strain>
    </source>
</reference>
<dbReference type="KEGG" id="vg:16045232"/>
<dbReference type="EMBL" id="JF974299">
    <property type="protein sequence ID" value="AET72657.1"/>
    <property type="molecule type" value="Genomic_DNA"/>
</dbReference>
<dbReference type="EMBL" id="HQ634178">
    <property type="protein sequence ID" value="AGN33856.1"/>
    <property type="molecule type" value="Genomic_DNA"/>
</dbReference>
<dbReference type="GeneID" id="16045232"/>
<dbReference type="Proteomes" id="UP000297591">
    <property type="component" value="Segment"/>
</dbReference>
<evidence type="ECO:0000313" key="2">
    <source>
        <dbReference type="EMBL" id="AGN33856.1"/>
    </source>
</evidence>
<proteinExistence type="predicted"/>
<dbReference type="Proteomes" id="UP000224839">
    <property type="component" value="Segment"/>
</dbReference>
<dbReference type="EMBL" id="KU686203">
    <property type="protein sequence ID" value="AOV59947.1"/>
    <property type="molecule type" value="Genomic_DNA"/>
</dbReference>
<protein>
    <submittedName>
        <fullName evidence="1">Uncharacterized protein</fullName>
    </submittedName>
</protein>
<evidence type="ECO:0000313" key="4">
    <source>
        <dbReference type="Proteomes" id="UP000014318"/>
    </source>
</evidence>
<evidence type="ECO:0000313" key="5">
    <source>
        <dbReference type="Proteomes" id="UP000224839"/>
    </source>
</evidence>
<keyword evidence="4" id="KW-1185">Reference proteome</keyword>
<dbReference type="OrthoDB" id="13640at10239"/>
<dbReference type="RefSeq" id="YP_008125549.1">
    <property type="nucleotide sequence ID" value="NC_021530.1"/>
</dbReference>
<gene>
    <name evidence="3" type="ORF">P29A0810_011</name>
    <name evidence="2" type="ORF">SXCG_00068</name>
    <name evidence="1" type="ORF">SXFG_00107</name>
</gene>
<dbReference type="Proteomes" id="UP000014318">
    <property type="component" value="Segment"/>
</dbReference>
<sequence>MTIKRQNPGDISLSVSVYRDGELLTDGNDKYDIKEYVRAFEIFESISSATIEAYLVIEDSGGIIGAFTGSELFKINIKGSILDRTFYMRSYQIRSRSRSNQSNDVYIIDLASDEFVKNEAVNIFGNTQVIFKENTESSKIIEKVLKDKKYIGTRKNLYLEETLNKHTFIVPNWRPFDTIYWMCHRSVRKKRSGGVFQNGFAFFETAMGYHFKSIDKMIEDINDMEDNDTDDTSGKTKLYRYEYIPKQIGTGSNDQFKITSVVFPTERNFLSGLRHGTWSGFSIGFDPNTITSSKMGESTDMSVDAFRYKLTDLWSKMSHIDGSNNKNPIKEFDTTVQELVSFPKRVRYSILPNQVFDPKYQKNPQKNYEALVELQAYEWMRMESLKAIKLKIQIPGNLDLYAGSGIDIVLPASFKEGTTTKLDKRYSGRYLIVSITHKSTGLSMQTELLLMKDSTL</sequence>
<evidence type="ECO:0000313" key="6">
    <source>
        <dbReference type="Proteomes" id="UP000297591"/>
    </source>
</evidence>